<dbReference type="Gene3D" id="2.40.30.10">
    <property type="entry name" value="Translation factors"/>
    <property type="match status" value="1"/>
</dbReference>
<name>A0ABY4MEV0_9ACTN</name>
<dbReference type="SUPFAM" id="SSF63380">
    <property type="entry name" value="Riboflavin synthase domain-like"/>
    <property type="match status" value="1"/>
</dbReference>
<feature type="compositionally biased region" description="Low complexity" evidence="1">
    <location>
        <begin position="113"/>
        <end position="128"/>
    </location>
</feature>
<dbReference type="InterPro" id="IPR039374">
    <property type="entry name" value="SIP_fam"/>
</dbReference>
<feature type="region of interest" description="Disordered" evidence="1">
    <location>
        <begin position="111"/>
        <end position="154"/>
    </location>
</feature>
<keyword evidence="4" id="KW-1185">Reference proteome</keyword>
<sequence>MTTTAAPVTAPFRFFDVHVVRTRRLSTSMIRVTFGGDRLAELASGGRDQRFKLFFPQPHQDRPVFGDTSEAWYAAWRAQDPAERPLMRSYTIREQRHDPAEFDVDFALHGAEPSASPKLPTSPPLSTSFERGDPHAQGGAPTGAGGPASRWAAQARPGDPLTVLAPAVEDNGGVDFRPPSGTDWILLTGDETALPAIGGILSWLSPGTRAKVWIEVAHEDDRQALPTFADADITWIVRDGHGHGTAAAPREPVVDALRAAQLPDGTPYAWIAGEAGTVKAVRRHLVGERGIERRAVKFTGYWRRGASEEELLAELTAGAAAGDED</sequence>
<dbReference type="InterPro" id="IPR017938">
    <property type="entry name" value="Riboflavin_synthase-like_b-brl"/>
</dbReference>
<dbReference type="InterPro" id="IPR007037">
    <property type="entry name" value="SIP_rossman_dom"/>
</dbReference>
<dbReference type="RefSeq" id="WP_248867135.1">
    <property type="nucleotide sequence ID" value="NZ_CP086322.1"/>
</dbReference>
<evidence type="ECO:0000313" key="3">
    <source>
        <dbReference type="EMBL" id="UQA96233.1"/>
    </source>
</evidence>
<gene>
    <name evidence="3" type="ORF">K9S39_34040</name>
</gene>
<evidence type="ECO:0000256" key="1">
    <source>
        <dbReference type="SAM" id="MobiDB-lite"/>
    </source>
</evidence>
<reference evidence="3" key="1">
    <citation type="submission" date="2021-10" db="EMBL/GenBank/DDBJ databases">
        <title>Streptomyces nigrumlapis sp.nov.,an antimicrobial producing actinobacterium isolated from Black Gobi rocks.</title>
        <authorList>
            <person name="Wen Y."/>
            <person name="Zhang W."/>
            <person name="Liu X.G."/>
        </authorList>
    </citation>
    <scope>NUCLEOTIDE SEQUENCE</scope>
    <source>
        <strain evidence="3">ST13-2-2</strain>
    </source>
</reference>
<dbReference type="PROSITE" id="PS51384">
    <property type="entry name" value="FAD_FR"/>
    <property type="match status" value="1"/>
</dbReference>
<organism evidence="3 4">
    <name type="scientific">Streptomyces halobius</name>
    <dbReference type="NCBI Taxonomy" id="2879846"/>
    <lineage>
        <taxon>Bacteria</taxon>
        <taxon>Bacillati</taxon>
        <taxon>Actinomycetota</taxon>
        <taxon>Actinomycetes</taxon>
        <taxon>Kitasatosporales</taxon>
        <taxon>Streptomycetaceae</taxon>
        <taxon>Streptomyces</taxon>
    </lineage>
</organism>
<evidence type="ECO:0000313" key="4">
    <source>
        <dbReference type="Proteomes" id="UP000830115"/>
    </source>
</evidence>
<dbReference type="Gene3D" id="3.40.50.80">
    <property type="entry name" value="Nucleotide-binding domain of ferredoxin-NADP reductase (FNR) module"/>
    <property type="match status" value="1"/>
</dbReference>
<dbReference type="Pfam" id="PF04954">
    <property type="entry name" value="SIP"/>
    <property type="match status" value="1"/>
</dbReference>
<accession>A0ABY4MEV0</accession>
<dbReference type="PANTHER" id="PTHR30157:SF0">
    <property type="entry name" value="NADPH-DEPENDENT FERRIC-CHELATE REDUCTASE"/>
    <property type="match status" value="1"/>
</dbReference>
<dbReference type="Proteomes" id="UP000830115">
    <property type="component" value="Chromosome"/>
</dbReference>
<evidence type="ECO:0000259" key="2">
    <source>
        <dbReference type="PROSITE" id="PS51384"/>
    </source>
</evidence>
<dbReference type="InterPro" id="IPR039261">
    <property type="entry name" value="FNR_nucleotide-bd"/>
</dbReference>
<dbReference type="CDD" id="cd06193">
    <property type="entry name" value="siderophore_interacting"/>
    <property type="match status" value="1"/>
</dbReference>
<proteinExistence type="predicted"/>
<dbReference type="Pfam" id="PF08021">
    <property type="entry name" value="FAD_binding_9"/>
    <property type="match status" value="1"/>
</dbReference>
<dbReference type="EMBL" id="CP086322">
    <property type="protein sequence ID" value="UQA96233.1"/>
    <property type="molecule type" value="Genomic_DNA"/>
</dbReference>
<feature type="domain" description="FAD-binding FR-type" evidence="2">
    <location>
        <begin position="12"/>
        <end position="179"/>
    </location>
</feature>
<dbReference type="InterPro" id="IPR013113">
    <property type="entry name" value="SIP_FAD-bd"/>
</dbReference>
<dbReference type="InterPro" id="IPR017927">
    <property type="entry name" value="FAD-bd_FR_type"/>
</dbReference>
<protein>
    <submittedName>
        <fullName evidence="3">Siderophore-interacting protein</fullName>
    </submittedName>
</protein>
<dbReference type="PANTHER" id="PTHR30157">
    <property type="entry name" value="FERRIC REDUCTASE, NADPH-DEPENDENT"/>
    <property type="match status" value="1"/>
</dbReference>